<proteinExistence type="predicted"/>
<sequence>MYHPYDGWVEAGQGQSSIWPSNPAPSVLGALPYPTLTYSPSLFTYHITNFAPNIFNSQVVAPDGYVQLIVQTDKNNPGYTAIKNTKNSAIALIEWKASPIIEIRGLLAKQEVRSWLRLSSDRSARTMEVHVLWIETLC</sequence>
<gene>
    <name evidence="1" type="ORF">DXG03_002961</name>
</gene>
<name>A0A9P7G3W6_9AGAR</name>
<organism evidence="1 2">
    <name type="scientific">Asterophora parasitica</name>
    <dbReference type="NCBI Taxonomy" id="117018"/>
    <lineage>
        <taxon>Eukaryota</taxon>
        <taxon>Fungi</taxon>
        <taxon>Dikarya</taxon>
        <taxon>Basidiomycota</taxon>
        <taxon>Agaricomycotina</taxon>
        <taxon>Agaricomycetes</taxon>
        <taxon>Agaricomycetidae</taxon>
        <taxon>Agaricales</taxon>
        <taxon>Tricholomatineae</taxon>
        <taxon>Lyophyllaceae</taxon>
        <taxon>Asterophora</taxon>
    </lineage>
</organism>
<evidence type="ECO:0000313" key="1">
    <source>
        <dbReference type="EMBL" id="KAG5642364.1"/>
    </source>
</evidence>
<keyword evidence="2" id="KW-1185">Reference proteome</keyword>
<dbReference type="AlphaFoldDB" id="A0A9P7G3W6"/>
<comment type="caution">
    <text evidence="1">The sequence shown here is derived from an EMBL/GenBank/DDBJ whole genome shotgun (WGS) entry which is preliminary data.</text>
</comment>
<reference evidence="1" key="1">
    <citation type="submission" date="2020-07" db="EMBL/GenBank/DDBJ databases">
        <authorList>
            <person name="Nieuwenhuis M."/>
            <person name="Van De Peppel L.J.J."/>
        </authorList>
    </citation>
    <scope>NUCLEOTIDE SEQUENCE</scope>
    <source>
        <strain evidence="1">AP01</strain>
        <tissue evidence="1">Mycelium</tissue>
    </source>
</reference>
<evidence type="ECO:0000313" key="2">
    <source>
        <dbReference type="Proteomes" id="UP000775547"/>
    </source>
</evidence>
<protein>
    <submittedName>
        <fullName evidence="1">Uncharacterized protein</fullName>
    </submittedName>
</protein>
<dbReference type="Proteomes" id="UP000775547">
    <property type="component" value="Unassembled WGS sequence"/>
</dbReference>
<dbReference type="EMBL" id="JABCKV010000192">
    <property type="protein sequence ID" value="KAG5642364.1"/>
    <property type="molecule type" value="Genomic_DNA"/>
</dbReference>
<dbReference type="OrthoDB" id="3191568at2759"/>
<reference evidence="1" key="2">
    <citation type="submission" date="2021-10" db="EMBL/GenBank/DDBJ databases">
        <title>Phylogenomics reveals ancestral predisposition of the termite-cultivated fungus Termitomyces towards a domesticated lifestyle.</title>
        <authorList>
            <person name="Auxier B."/>
            <person name="Grum-Grzhimaylo A."/>
            <person name="Cardenas M.E."/>
            <person name="Lodge J.D."/>
            <person name="Laessoe T."/>
            <person name="Pedersen O."/>
            <person name="Smith M.E."/>
            <person name="Kuyper T.W."/>
            <person name="Franco-Molano E.A."/>
            <person name="Baroni T.J."/>
            <person name="Aanen D.K."/>
        </authorList>
    </citation>
    <scope>NUCLEOTIDE SEQUENCE</scope>
    <source>
        <strain evidence="1">AP01</strain>
        <tissue evidence="1">Mycelium</tissue>
    </source>
</reference>
<accession>A0A9P7G3W6</accession>